<dbReference type="STRING" id="5601.A0A0D2FEE2"/>
<organism evidence="2 3">
    <name type="scientific">Phialophora macrospora</name>
    <dbReference type="NCBI Taxonomy" id="1851006"/>
    <lineage>
        <taxon>Eukaryota</taxon>
        <taxon>Fungi</taxon>
        <taxon>Dikarya</taxon>
        <taxon>Ascomycota</taxon>
        <taxon>Pezizomycotina</taxon>
        <taxon>Eurotiomycetes</taxon>
        <taxon>Chaetothyriomycetidae</taxon>
        <taxon>Chaetothyriales</taxon>
        <taxon>Herpotrichiellaceae</taxon>
        <taxon>Phialophora</taxon>
    </lineage>
</organism>
<keyword evidence="3" id="KW-1185">Reference proteome</keyword>
<dbReference type="HOGENOM" id="CLU_1740286_0_0_1"/>
<evidence type="ECO:0000313" key="2">
    <source>
        <dbReference type="EMBL" id="KIW65235.1"/>
    </source>
</evidence>
<gene>
    <name evidence="2" type="ORF">PV04_07510</name>
</gene>
<evidence type="ECO:0000256" key="1">
    <source>
        <dbReference type="SAM" id="MobiDB-lite"/>
    </source>
</evidence>
<dbReference type="EMBL" id="KN846960">
    <property type="protein sequence ID" value="KIW65235.1"/>
    <property type="molecule type" value="Genomic_DNA"/>
</dbReference>
<evidence type="ECO:0000313" key="3">
    <source>
        <dbReference type="Proteomes" id="UP000054266"/>
    </source>
</evidence>
<protein>
    <submittedName>
        <fullName evidence="2">Uncharacterized protein</fullName>
    </submittedName>
</protein>
<dbReference type="AlphaFoldDB" id="A0A0D2FEE2"/>
<reference evidence="2 3" key="1">
    <citation type="submission" date="2015-01" db="EMBL/GenBank/DDBJ databases">
        <title>The Genome Sequence of Capronia semiimmersa CBS27337.</title>
        <authorList>
            <consortium name="The Broad Institute Genomics Platform"/>
            <person name="Cuomo C."/>
            <person name="de Hoog S."/>
            <person name="Gorbushina A."/>
            <person name="Stielow B."/>
            <person name="Teixiera M."/>
            <person name="Abouelleil A."/>
            <person name="Chapman S.B."/>
            <person name="Priest M."/>
            <person name="Young S.K."/>
            <person name="Wortman J."/>
            <person name="Nusbaum C."/>
            <person name="Birren B."/>
        </authorList>
    </citation>
    <scope>NUCLEOTIDE SEQUENCE [LARGE SCALE GENOMIC DNA]</scope>
    <source>
        <strain evidence="2 3">CBS 27337</strain>
    </source>
</reference>
<name>A0A0D2FEE2_9EURO</name>
<accession>A0A0D2FEE2</accession>
<feature type="region of interest" description="Disordered" evidence="1">
    <location>
        <begin position="1"/>
        <end position="20"/>
    </location>
</feature>
<sequence>MAETCSYNPQEVCPGNSQEVGESFANAPDTFEHRRSMMMDGTAGGFGLDTFATPQPAASSVFTPPVGATTFKLGAENLHSLGDEVRTFDNTSGSSTTQPPFGAMYGNAPINPAMFKNPVTQGASGIRVPQTGPINVSFLFKPTLMRRTVK</sequence>
<proteinExistence type="predicted"/>
<dbReference type="Proteomes" id="UP000054266">
    <property type="component" value="Unassembled WGS sequence"/>
</dbReference>